<evidence type="ECO:0000256" key="7">
    <source>
        <dbReference type="ARBA" id="ARBA00022692"/>
    </source>
</evidence>
<dbReference type="GO" id="GO:0016020">
    <property type="term" value="C:membrane"/>
    <property type="evidence" value="ECO:0007669"/>
    <property type="project" value="UniProtKB-SubCell"/>
</dbReference>
<keyword evidence="7" id="KW-0812">Transmembrane</keyword>
<keyword evidence="11" id="KW-1002">Plastid outer membrane</keyword>
<keyword evidence="4" id="KW-0813">Transport</keyword>
<dbReference type="Pfam" id="PF07714">
    <property type="entry name" value="PK_Tyr_Ser-Thr"/>
    <property type="match status" value="1"/>
</dbReference>
<dbReference type="OrthoDB" id="2380053at2759"/>
<keyword evidence="20" id="KW-1185">Reference proteome</keyword>
<protein>
    <recommendedName>
        <fullName evidence="18">Protein kinase domain-containing protein</fullName>
    </recommendedName>
</protein>
<dbReference type="GO" id="GO:0004672">
    <property type="term" value="F:protein kinase activity"/>
    <property type="evidence" value="ECO:0007669"/>
    <property type="project" value="InterPro"/>
</dbReference>
<evidence type="ECO:0000256" key="2">
    <source>
        <dbReference type="ARBA" id="ARBA00004167"/>
    </source>
</evidence>
<evidence type="ECO:0000256" key="6">
    <source>
        <dbReference type="ARBA" id="ARBA00022640"/>
    </source>
</evidence>
<dbReference type="Pfam" id="PF04548">
    <property type="entry name" value="AIG1"/>
    <property type="match status" value="1"/>
</dbReference>
<dbReference type="InterPro" id="IPR006703">
    <property type="entry name" value="G_AIG1"/>
</dbReference>
<keyword evidence="10" id="KW-0378">Hydrolase</keyword>
<evidence type="ECO:0000256" key="11">
    <source>
        <dbReference type="ARBA" id="ARBA00022805"/>
    </source>
</evidence>
<keyword evidence="9" id="KW-0547">Nucleotide-binding</keyword>
<dbReference type="PROSITE" id="PS50011">
    <property type="entry name" value="PROTEIN_KINASE_DOM"/>
    <property type="match status" value="1"/>
</dbReference>
<dbReference type="InterPro" id="IPR045058">
    <property type="entry name" value="GIMA/IAN/Toc"/>
</dbReference>
<dbReference type="GO" id="GO:0046872">
    <property type="term" value="F:metal ion binding"/>
    <property type="evidence" value="ECO:0007669"/>
    <property type="project" value="UniProtKB-KW"/>
</dbReference>
<keyword evidence="16" id="KW-0472">Membrane</keyword>
<keyword evidence="13" id="KW-0653">Protein transport</keyword>
<dbReference type="Gene3D" id="1.10.510.10">
    <property type="entry name" value="Transferase(Phosphotransferase) domain 1"/>
    <property type="match status" value="1"/>
</dbReference>
<dbReference type="InterPro" id="IPR011009">
    <property type="entry name" value="Kinase-like_dom_sf"/>
</dbReference>
<proteinExistence type="inferred from homology"/>
<dbReference type="AlphaFoldDB" id="A0A397TDQ7"/>
<dbReference type="GO" id="GO:0016787">
    <property type="term" value="F:hydrolase activity"/>
    <property type="evidence" value="ECO:0007669"/>
    <property type="project" value="UniProtKB-KW"/>
</dbReference>
<evidence type="ECO:0000259" key="18">
    <source>
        <dbReference type="PROSITE" id="PS50011"/>
    </source>
</evidence>
<evidence type="ECO:0000256" key="13">
    <source>
        <dbReference type="ARBA" id="ARBA00022927"/>
    </source>
</evidence>
<dbReference type="InterPro" id="IPR000719">
    <property type="entry name" value="Prot_kinase_dom"/>
</dbReference>
<evidence type="ECO:0000256" key="5">
    <source>
        <dbReference type="ARBA" id="ARBA00022528"/>
    </source>
</evidence>
<name>A0A397TDQ7_9GLOM</name>
<evidence type="ECO:0000256" key="4">
    <source>
        <dbReference type="ARBA" id="ARBA00022448"/>
    </source>
</evidence>
<dbReference type="InterPro" id="IPR001245">
    <property type="entry name" value="Ser-Thr/Tyr_kinase_cat_dom"/>
</dbReference>
<evidence type="ECO:0000313" key="19">
    <source>
        <dbReference type="EMBL" id="RIA96288.1"/>
    </source>
</evidence>
<dbReference type="SUPFAM" id="SSF56112">
    <property type="entry name" value="Protein kinase-like (PK-like)"/>
    <property type="match status" value="1"/>
</dbReference>
<keyword evidence="14" id="KW-1133">Transmembrane helix</keyword>
<comment type="subcellular location">
    <subcellularLocation>
        <location evidence="2">Membrane</location>
        <topology evidence="2">Single-pass membrane protein</topology>
    </subcellularLocation>
    <subcellularLocation>
        <location evidence="17">Plastid</location>
        <location evidence="17">Chloroplast outer membrane</location>
    </subcellularLocation>
</comment>
<evidence type="ECO:0000256" key="3">
    <source>
        <dbReference type="ARBA" id="ARBA00008171"/>
    </source>
</evidence>
<feature type="domain" description="Protein kinase" evidence="18">
    <location>
        <begin position="1"/>
        <end position="100"/>
    </location>
</feature>
<keyword evidence="15" id="KW-0342">GTP-binding</keyword>
<dbReference type="PANTHER" id="PTHR10903:SF135">
    <property type="entry name" value="TRANSLOCASE OF CHLOROPLAST 120, CHLOROPLASTIC-RELATED"/>
    <property type="match status" value="1"/>
</dbReference>
<evidence type="ECO:0000313" key="20">
    <source>
        <dbReference type="Proteomes" id="UP000265703"/>
    </source>
</evidence>
<evidence type="ECO:0000256" key="10">
    <source>
        <dbReference type="ARBA" id="ARBA00022801"/>
    </source>
</evidence>
<comment type="cofactor">
    <cofactor evidence="1">
        <name>Mg(2+)</name>
        <dbReference type="ChEBI" id="CHEBI:18420"/>
    </cofactor>
</comment>
<evidence type="ECO:0000256" key="16">
    <source>
        <dbReference type="ARBA" id="ARBA00023136"/>
    </source>
</evidence>
<organism evidence="19 20">
    <name type="scientific">Glomus cerebriforme</name>
    <dbReference type="NCBI Taxonomy" id="658196"/>
    <lineage>
        <taxon>Eukaryota</taxon>
        <taxon>Fungi</taxon>
        <taxon>Fungi incertae sedis</taxon>
        <taxon>Mucoromycota</taxon>
        <taxon>Glomeromycotina</taxon>
        <taxon>Glomeromycetes</taxon>
        <taxon>Glomerales</taxon>
        <taxon>Glomeraceae</taxon>
        <taxon>Glomus</taxon>
    </lineage>
</organism>
<keyword evidence="6" id="KW-0934">Plastid</keyword>
<dbReference type="Gene3D" id="3.40.50.300">
    <property type="entry name" value="P-loop containing nucleotide triphosphate hydrolases"/>
    <property type="match status" value="1"/>
</dbReference>
<dbReference type="GO" id="GO:0005525">
    <property type="term" value="F:GTP binding"/>
    <property type="evidence" value="ECO:0007669"/>
    <property type="project" value="UniProtKB-KW"/>
</dbReference>
<keyword evidence="5" id="KW-0150">Chloroplast</keyword>
<evidence type="ECO:0000256" key="1">
    <source>
        <dbReference type="ARBA" id="ARBA00001946"/>
    </source>
</evidence>
<evidence type="ECO:0000256" key="12">
    <source>
        <dbReference type="ARBA" id="ARBA00022842"/>
    </source>
</evidence>
<evidence type="ECO:0000256" key="8">
    <source>
        <dbReference type="ARBA" id="ARBA00022723"/>
    </source>
</evidence>
<dbReference type="SUPFAM" id="SSF52540">
    <property type="entry name" value="P-loop containing nucleoside triphosphate hydrolases"/>
    <property type="match status" value="1"/>
</dbReference>
<dbReference type="STRING" id="658196.A0A397TDQ7"/>
<accession>A0A397TDQ7</accession>
<dbReference type="GO" id="GO:0015031">
    <property type="term" value="P:protein transport"/>
    <property type="evidence" value="ECO:0007669"/>
    <property type="project" value="UniProtKB-KW"/>
</dbReference>
<comment type="similarity">
    <text evidence="3">Belongs to the protein kinase superfamily. TKL Ser/Thr protein kinase family. ROCO subfamily.</text>
</comment>
<sequence>MVEYIDPRCHKITRFKKDKNSDIYGLGVLLWEITSGRPPFSDYLRDASYALSIKICYENLIENPIVGTPLRYQQLYQKCWDEDHNIRPDIEEVYEILSQLSQLTTDESLDLQFNNNVEECQNCDSDFNDSKLHELSIGPDSKNLLIIGLTSCGKSTLCNVLSETDVFRESESSVSETSNHQKKYFEVDGTKYCVVDTVGFKHTKLSTKEILDKIEEGIYSMPEGISQILYVIDGRFTKDEIRIFELLENIIFESGILEYVTFVKTKFGNFKSQTERKKEKYKILEGNEKIAKIVNSCKDVVYVDNPPINIRIYDDDDRDDIERNKKTRTKSRTILLDHLEKVCQENHFELKMWKELYPKIIKYIDDDIEAKLDKELEKINIQE</sequence>
<dbReference type="EMBL" id="QKYT01000047">
    <property type="protein sequence ID" value="RIA96288.1"/>
    <property type="molecule type" value="Genomic_DNA"/>
</dbReference>
<keyword evidence="12" id="KW-0460">Magnesium</keyword>
<dbReference type="Proteomes" id="UP000265703">
    <property type="component" value="Unassembled WGS sequence"/>
</dbReference>
<dbReference type="PANTHER" id="PTHR10903">
    <property type="entry name" value="GTPASE, IMAP FAMILY MEMBER-RELATED"/>
    <property type="match status" value="1"/>
</dbReference>
<dbReference type="GO" id="GO:0005524">
    <property type="term" value="F:ATP binding"/>
    <property type="evidence" value="ECO:0007669"/>
    <property type="project" value="InterPro"/>
</dbReference>
<reference evidence="19 20" key="1">
    <citation type="submission" date="2018-06" db="EMBL/GenBank/DDBJ databases">
        <title>Comparative genomics reveals the genomic features of Rhizophagus irregularis, R. cerebriforme, R. diaphanum and Gigaspora rosea, and their symbiotic lifestyle signature.</title>
        <authorList>
            <person name="Morin E."/>
            <person name="San Clemente H."/>
            <person name="Chen E.C.H."/>
            <person name="De La Providencia I."/>
            <person name="Hainaut M."/>
            <person name="Kuo A."/>
            <person name="Kohler A."/>
            <person name="Murat C."/>
            <person name="Tang N."/>
            <person name="Roy S."/>
            <person name="Loubradou J."/>
            <person name="Henrissat B."/>
            <person name="Grigoriev I.V."/>
            <person name="Corradi N."/>
            <person name="Roux C."/>
            <person name="Martin F.M."/>
        </authorList>
    </citation>
    <scope>NUCLEOTIDE SEQUENCE [LARGE SCALE GENOMIC DNA]</scope>
    <source>
        <strain evidence="19 20">DAOM 227022</strain>
    </source>
</reference>
<evidence type="ECO:0000256" key="15">
    <source>
        <dbReference type="ARBA" id="ARBA00023134"/>
    </source>
</evidence>
<evidence type="ECO:0000256" key="17">
    <source>
        <dbReference type="ARBA" id="ARBA00024013"/>
    </source>
</evidence>
<dbReference type="InterPro" id="IPR027417">
    <property type="entry name" value="P-loop_NTPase"/>
</dbReference>
<keyword evidence="8" id="KW-0479">Metal-binding</keyword>
<comment type="caution">
    <text evidence="19">The sequence shown here is derived from an EMBL/GenBank/DDBJ whole genome shotgun (WGS) entry which is preliminary data.</text>
</comment>
<evidence type="ECO:0000256" key="14">
    <source>
        <dbReference type="ARBA" id="ARBA00022989"/>
    </source>
</evidence>
<gene>
    <name evidence="19" type="ORF">C1645_872161</name>
</gene>
<evidence type="ECO:0000256" key="9">
    <source>
        <dbReference type="ARBA" id="ARBA00022741"/>
    </source>
</evidence>